<evidence type="ECO:0000313" key="4">
    <source>
        <dbReference type="EMBL" id="GHF57595.1"/>
    </source>
</evidence>
<evidence type="ECO:0000256" key="1">
    <source>
        <dbReference type="SAM" id="MobiDB-lite"/>
    </source>
</evidence>
<name>A0A8H9MAH5_9PSEU</name>
<evidence type="ECO:0000256" key="2">
    <source>
        <dbReference type="SAM" id="Phobius"/>
    </source>
</evidence>
<dbReference type="RefSeq" id="WP_145932410.1">
    <property type="nucleotide sequence ID" value="NZ_BNAV01000004.1"/>
</dbReference>
<feature type="compositionally biased region" description="Pro residues" evidence="1">
    <location>
        <begin position="114"/>
        <end position="131"/>
    </location>
</feature>
<keyword evidence="2" id="KW-0472">Membrane</keyword>
<dbReference type="Proteomes" id="UP000658656">
    <property type="component" value="Unassembled WGS sequence"/>
</dbReference>
<gene>
    <name evidence="4" type="ORF">GCM10017566_33540</name>
</gene>
<keyword evidence="2" id="KW-1133">Transmembrane helix</keyword>
<reference evidence="4" key="1">
    <citation type="journal article" date="2014" name="Int. J. Syst. Evol. Microbiol.">
        <title>Complete genome sequence of Corynebacterium casei LMG S-19264T (=DSM 44701T), isolated from a smear-ripened cheese.</title>
        <authorList>
            <consortium name="US DOE Joint Genome Institute (JGI-PGF)"/>
            <person name="Walter F."/>
            <person name="Albersmeier A."/>
            <person name="Kalinowski J."/>
            <person name="Ruckert C."/>
        </authorList>
    </citation>
    <scope>NUCLEOTIDE SEQUENCE</scope>
    <source>
        <strain evidence="4">CGMCC 4.7679</strain>
    </source>
</reference>
<evidence type="ECO:0000256" key="3">
    <source>
        <dbReference type="SAM" id="SignalP"/>
    </source>
</evidence>
<reference evidence="4" key="2">
    <citation type="submission" date="2020-09" db="EMBL/GenBank/DDBJ databases">
        <authorList>
            <person name="Sun Q."/>
            <person name="Zhou Y."/>
        </authorList>
    </citation>
    <scope>NUCLEOTIDE SEQUENCE</scope>
    <source>
        <strain evidence="4">CGMCC 4.7679</strain>
    </source>
</reference>
<sequence>MHKIVKRSLALGFFLAVSGGFALPAAADPTLSGDCAATLGEPGQPLALDAGPLTVGTGPTIPEPLVTVDVADSAKALHVSEVPGSGAVRVLCADAQGAVNTLLSDDDTTATPAPSTPPVTVPQPVPAPAPTPSAETPVEPGLSSVEFTSFPVEALSPLTVGDLPDLSDLSDLLPPLAVVAPDAPGLPQDVPPTGTSPSIVTQNSGSAQALPASSVAPAKGPLLLAAVALALAGAGLAHTWLRRRLG</sequence>
<dbReference type="OrthoDB" id="3638476at2"/>
<dbReference type="EMBL" id="BNAV01000004">
    <property type="protein sequence ID" value="GHF57595.1"/>
    <property type="molecule type" value="Genomic_DNA"/>
</dbReference>
<feature type="region of interest" description="Disordered" evidence="1">
    <location>
        <begin position="104"/>
        <end position="142"/>
    </location>
</feature>
<protein>
    <submittedName>
        <fullName evidence="4">Uncharacterized protein</fullName>
    </submittedName>
</protein>
<keyword evidence="3" id="KW-0732">Signal</keyword>
<proteinExistence type="predicted"/>
<keyword evidence="5" id="KW-1185">Reference proteome</keyword>
<dbReference type="AlphaFoldDB" id="A0A8H9MAH5"/>
<feature type="signal peptide" evidence="3">
    <location>
        <begin position="1"/>
        <end position="22"/>
    </location>
</feature>
<keyword evidence="2" id="KW-0812">Transmembrane</keyword>
<comment type="caution">
    <text evidence="4">The sequence shown here is derived from an EMBL/GenBank/DDBJ whole genome shotgun (WGS) entry which is preliminary data.</text>
</comment>
<evidence type="ECO:0000313" key="5">
    <source>
        <dbReference type="Proteomes" id="UP000658656"/>
    </source>
</evidence>
<organism evidence="4 5">
    <name type="scientific">Amycolatopsis bartoniae</name>
    <dbReference type="NCBI Taxonomy" id="941986"/>
    <lineage>
        <taxon>Bacteria</taxon>
        <taxon>Bacillati</taxon>
        <taxon>Actinomycetota</taxon>
        <taxon>Actinomycetes</taxon>
        <taxon>Pseudonocardiales</taxon>
        <taxon>Pseudonocardiaceae</taxon>
        <taxon>Amycolatopsis</taxon>
    </lineage>
</organism>
<accession>A0A8H9MAH5</accession>
<feature type="transmembrane region" description="Helical" evidence="2">
    <location>
        <begin position="222"/>
        <end position="241"/>
    </location>
</feature>
<feature type="chain" id="PRO_5039292312" evidence="3">
    <location>
        <begin position="23"/>
        <end position="246"/>
    </location>
</feature>